<sequence>MENEMNWCLIPHSHKENSTDATKPNSSMIHLTLQQPTTLTIGRIELIQATRKACVGLCSSCTNIRKCAPFISKSLLTFRKDSLKRGIESCLLLLKKKHGRMIRINNETPRTEEVILSDGDSISILVPTLDFIHENGDHPPAKRVGMEIMNFTFREEFKKRNQFPTKKKIGNIEAECSQEESTDSPYSESDSPMLSMPTFFSAPSNSFDSVNISYTSLSFTQSNSFAEKQNTSIQTSGTTHETNRTLENLSMEDLRQFKHSLPNNEKGEWKCLILNIALQKKKEGRTSPLPDLFRNAKI</sequence>
<name>A0A7S3PYQ1_9STRA</name>
<protein>
    <submittedName>
        <fullName evidence="2">Uncharacterized protein</fullName>
    </submittedName>
</protein>
<evidence type="ECO:0000313" key="2">
    <source>
        <dbReference type="EMBL" id="CAE0459419.1"/>
    </source>
</evidence>
<gene>
    <name evidence="2" type="ORF">CDEB00056_LOCUS4260</name>
</gene>
<proteinExistence type="predicted"/>
<accession>A0A7S3PYQ1</accession>
<feature type="compositionally biased region" description="Polar residues" evidence="1">
    <location>
        <begin position="183"/>
        <end position="192"/>
    </location>
</feature>
<organism evidence="2">
    <name type="scientific">Chaetoceros debilis</name>
    <dbReference type="NCBI Taxonomy" id="122233"/>
    <lineage>
        <taxon>Eukaryota</taxon>
        <taxon>Sar</taxon>
        <taxon>Stramenopiles</taxon>
        <taxon>Ochrophyta</taxon>
        <taxon>Bacillariophyta</taxon>
        <taxon>Coscinodiscophyceae</taxon>
        <taxon>Chaetocerotophycidae</taxon>
        <taxon>Chaetocerotales</taxon>
        <taxon>Chaetocerotaceae</taxon>
        <taxon>Chaetoceros</taxon>
    </lineage>
</organism>
<dbReference type="EMBL" id="HBIO01005911">
    <property type="protein sequence ID" value="CAE0459419.1"/>
    <property type="molecule type" value="Transcribed_RNA"/>
</dbReference>
<evidence type="ECO:0000256" key="1">
    <source>
        <dbReference type="SAM" id="MobiDB-lite"/>
    </source>
</evidence>
<reference evidence="2" key="1">
    <citation type="submission" date="2021-01" db="EMBL/GenBank/DDBJ databases">
        <authorList>
            <person name="Corre E."/>
            <person name="Pelletier E."/>
            <person name="Niang G."/>
            <person name="Scheremetjew M."/>
            <person name="Finn R."/>
            <person name="Kale V."/>
            <person name="Holt S."/>
            <person name="Cochrane G."/>
            <person name="Meng A."/>
            <person name="Brown T."/>
            <person name="Cohen L."/>
        </authorList>
    </citation>
    <scope>NUCLEOTIDE SEQUENCE</scope>
    <source>
        <strain evidence="2">MM31A-1</strain>
    </source>
</reference>
<dbReference type="AlphaFoldDB" id="A0A7S3PYQ1"/>
<feature type="region of interest" description="Disordered" evidence="1">
    <location>
        <begin position="169"/>
        <end position="192"/>
    </location>
</feature>